<dbReference type="EMBL" id="BMAO01029558">
    <property type="protein sequence ID" value="GFR32633.1"/>
    <property type="molecule type" value="Genomic_DNA"/>
</dbReference>
<proteinExistence type="predicted"/>
<name>A0A8X6JNG9_TRICU</name>
<reference evidence="2" key="1">
    <citation type="submission" date="2020-07" db="EMBL/GenBank/DDBJ databases">
        <title>Multicomponent nature underlies the extraordinary mechanical properties of spider dragline silk.</title>
        <authorList>
            <person name="Kono N."/>
            <person name="Nakamura H."/>
            <person name="Mori M."/>
            <person name="Yoshida Y."/>
            <person name="Ohtoshi R."/>
            <person name="Malay A.D."/>
            <person name="Moran D.A.P."/>
            <person name="Tomita M."/>
            <person name="Numata K."/>
            <person name="Arakawa K."/>
        </authorList>
    </citation>
    <scope>NUCLEOTIDE SEQUENCE</scope>
</reference>
<sequence>MNGLVKKIATKPFSGRQKVPQTSPRKAKSNKNTFDGHHSRERTHRSKKVSLFFEEQDQSFIRHPNEPKTLNFCFRLEVEIVSINSTLLTEKEKFHKRDEAEF</sequence>
<dbReference type="AlphaFoldDB" id="A0A8X6JNG9"/>
<evidence type="ECO:0000313" key="2">
    <source>
        <dbReference type="EMBL" id="GFR32633.1"/>
    </source>
</evidence>
<dbReference type="OrthoDB" id="6418133at2759"/>
<evidence type="ECO:0000256" key="1">
    <source>
        <dbReference type="SAM" id="MobiDB-lite"/>
    </source>
</evidence>
<accession>A0A8X6JNG9</accession>
<dbReference type="Proteomes" id="UP000887116">
    <property type="component" value="Unassembled WGS sequence"/>
</dbReference>
<feature type="region of interest" description="Disordered" evidence="1">
    <location>
        <begin position="1"/>
        <end position="48"/>
    </location>
</feature>
<gene>
    <name evidence="2" type="ORF">TNCT_258471</name>
</gene>
<comment type="caution">
    <text evidence="2">The sequence shown here is derived from an EMBL/GenBank/DDBJ whole genome shotgun (WGS) entry which is preliminary data.</text>
</comment>
<feature type="compositionally biased region" description="Basic residues" evidence="1">
    <location>
        <begin position="39"/>
        <end position="48"/>
    </location>
</feature>
<keyword evidence="3" id="KW-1185">Reference proteome</keyword>
<organism evidence="2 3">
    <name type="scientific">Trichonephila clavata</name>
    <name type="common">Joro spider</name>
    <name type="synonym">Nephila clavata</name>
    <dbReference type="NCBI Taxonomy" id="2740835"/>
    <lineage>
        <taxon>Eukaryota</taxon>
        <taxon>Metazoa</taxon>
        <taxon>Ecdysozoa</taxon>
        <taxon>Arthropoda</taxon>
        <taxon>Chelicerata</taxon>
        <taxon>Arachnida</taxon>
        <taxon>Araneae</taxon>
        <taxon>Araneomorphae</taxon>
        <taxon>Entelegynae</taxon>
        <taxon>Araneoidea</taxon>
        <taxon>Nephilidae</taxon>
        <taxon>Trichonephila</taxon>
    </lineage>
</organism>
<protein>
    <submittedName>
        <fullName evidence="2">Uncharacterized protein</fullName>
    </submittedName>
</protein>
<evidence type="ECO:0000313" key="3">
    <source>
        <dbReference type="Proteomes" id="UP000887116"/>
    </source>
</evidence>